<organism evidence="1">
    <name type="scientific">marine sediment metagenome</name>
    <dbReference type="NCBI Taxonomy" id="412755"/>
    <lineage>
        <taxon>unclassified sequences</taxon>
        <taxon>metagenomes</taxon>
        <taxon>ecological metagenomes</taxon>
    </lineage>
</organism>
<reference evidence="1" key="1">
    <citation type="journal article" date="2015" name="Nature">
        <title>Complex archaea that bridge the gap between prokaryotes and eukaryotes.</title>
        <authorList>
            <person name="Spang A."/>
            <person name="Saw J.H."/>
            <person name="Jorgensen S.L."/>
            <person name="Zaremba-Niedzwiedzka K."/>
            <person name="Martijn J."/>
            <person name="Lind A.E."/>
            <person name="van Eijk R."/>
            <person name="Schleper C."/>
            <person name="Guy L."/>
            <person name="Ettema T.J."/>
        </authorList>
    </citation>
    <scope>NUCLEOTIDE SEQUENCE</scope>
</reference>
<gene>
    <name evidence="1" type="ORF">LCGC14_2533720</name>
</gene>
<sequence length="34" mass="3827">AVLQIFHALDEGGREEVLRHARYIADRNAGKLAH</sequence>
<evidence type="ECO:0000313" key="1">
    <source>
        <dbReference type="EMBL" id="KKL12639.1"/>
    </source>
</evidence>
<feature type="non-terminal residue" evidence="1">
    <location>
        <position position="1"/>
    </location>
</feature>
<dbReference type="EMBL" id="LAZR01041178">
    <property type="protein sequence ID" value="KKL12639.1"/>
    <property type="molecule type" value="Genomic_DNA"/>
</dbReference>
<name>A0A0F9ASR2_9ZZZZ</name>
<proteinExistence type="predicted"/>
<dbReference type="AlphaFoldDB" id="A0A0F9ASR2"/>
<protein>
    <submittedName>
        <fullName evidence="1">Uncharacterized protein</fullName>
    </submittedName>
</protein>
<accession>A0A0F9ASR2</accession>
<comment type="caution">
    <text evidence="1">The sequence shown here is derived from an EMBL/GenBank/DDBJ whole genome shotgun (WGS) entry which is preliminary data.</text>
</comment>